<gene>
    <name evidence="1" type="ORF">QE152_g21944</name>
</gene>
<reference evidence="1 2" key="1">
    <citation type="journal article" date="2024" name="BMC Genomics">
        <title>De novo assembly and annotation of Popillia japonica's genome with initial clues to its potential as an invasive pest.</title>
        <authorList>
            <person name="Cucini C."/>
            <person name="Boschi S."/>
            <person name="Funari R."/>
            <person name="Cardaioli E."/>
            <person name="Iannotti N."/>
            <person name="Marturano G."/>
            <person name="Paoli F."/>
            <person name="Bruttini M."/>
            <person name="Carapelli A."/>
            <person name="Frati F."/>
            <person name="Nardi F."/>
        </authorList>
    </citation>
    <scope>NUCLEOTIDE SEQUENCE [LARGE SCALE GENOMIC DNA]</scope>
    <source>
        <strain evidence="1">DMR45628</strain>
    </source>
</reference>
<evidence type="ECO:0000313" key="2">
    <source>
        <dbReference type="Proteomes" id="UP001458880"/>
    </source>
</evidence>
<comment type="caution">
    <text evidence="1">The sequence shown here is derived from an EMBL/GenBank/DDBJ whole genome shotgun (WGS) entry which is preliminary data.</text>
</comment>
<sequence>MVEKVCQKLSMSSVAKACIVYQELQHKKTLCIDFLIPLAEQLTGYGKERAKNRFRQTIIIESQSIVHCW</sequence>
<proteinExistence type="predicted"/>
<accession>A0AAW1KKE1</accession>
<dbReference type="Proteomes" id="UP001458880">
    <property type="component" value="Unassembled WGS sequence"/>
</dbReference>
<evidence type="ECO:0000313" key="1">
    <source>
        <dbReference type="EMBL" id="KAK9720684.1"/>
    </source>
</evidence>
<dbReference type="EMBL" id="JASPKY010000208">
    <property type="protein sequence ID" value="KAK9720684.1"/>
    <property type="molecule type" value="Genomic_DNA"/>
</dbReference>
<organism evidence="1 2">
    <name type="scientific">Popillia japonica</name>
    <name type="common">Japanese beetle</name>
    <dbReference type="NCBI Taxonomy" id="7064"/>
    <lineage>
        <taxon>Eukaryota</taxon>
        <taxon>Metazoa</taxon>
        <taxon>Ecdysozoa</taxon>
        <taxon>Arthropoda</taxon>
        <taxon>Hexapoda</taxon>
        <taxon>Insecta</taxon>
        <taxon>Pterygota</taxon>
        <taxon>Neoptera</taxon>
        <taxon>Endopterygota</taxon>
        <taxon>Coleoptera</taxon>
        <taxon>Polyphaga</taxon>
        <taxon>Scarabaeiformia</taxon>
        <taxon>Scarabaeidae</taxon>
        <taxon>Rutelinae</taxon>
        <taxon>Popillia</taxon>
    </lineage>
</organism>
<dbReference type="AlphaFoldDB" id="A0AAW1KKE1"/>
<keyword evidence="2" id="KW-1185">Reference proteome</keyword>
<protein>
    <submittedName>
        <fullName evidence="1">Uncharacterized protein</fullName>
    </submittedName>
</protein>
<name>A0AAW1KKE1_POPJA</name>